<dbReference type="EMBL" id="ML001638">
    <property type="protein sequence ID" value="RKO83118.1"/>
    <property type="molecule type" value="Genomic_DNA"/>
</dbReference>
<accession>A0A4P9VXV0</accession>
<dbReference type="AlphaFoldDB" id="A0A4P9VXV0"/>
<keyword evidence="2" id="KW-1185">Reference proteome</keyword>
<protein>
    <submittedName>
        <fullName evidence="1">Uncharacterized protein</fullName>
    </submittedName>
</protein>
<proteinExistence type="predicted"/>
<feature type="non-terminal residue" evidence="1">
    <location>
        <position position="1"/>
    </location>
</feature>
<dbReference type="Proteomes" id="UP000269721">
    <property type="component" value="Unassembled WGS sequence"/>
</dbReference>
<organism evidence="1 2">
    <name type="scientific">Blyttiomyces helicus</name>
    <dbReference type="NCBI Taxonomy" id="388810"/>
    <lineage>
        <taxon>Eukaryota</taxon>
        <taxon>Fungi</taxon>
        <taxon>Fungi incertae sedis</taxon>
        <taxon>Chytridiomycota</taxon>
        <taxon>Chytridiomycota incertae sedis</taxon>
        <taxon>Chytridiomycetes</taxon>
        <taxon>Chytridiomycetes incertae sedis</taxon>
        <taxon>Blyttiomyces</taxon>
    </lineage>
</organism>
<reference evidence="2" key="1">
    <citation type="journal article" date="2018" name="Nat. Microbiol.">
        <title>Leveraging single-cell genomics to expand the fungal tree of life.</title>
        <authorList>
            <person name="Ahrendt S.R."/>
            <person name="Quandt C.A."/>
            <person name="Ciobanu D."/>
            <person name="Clum A."/>
            <person name="Salamov A."/>
            <person name="Andreopoulos B."/>
            <person name="Cheng J.F."/>
            <person name="Woyke T."/>
            <person name="Pelin A."/>
            <person name="Henrissat B."/>
            <person name="Reynolds N.K."/>
            <person name="Benny G.L."/>
            <person name="Smith M.E."/>
            <person name="James T.Y."/>
            <person name="Grigoriev I.V."/>
        </authorList>
    </citation>
    <scope>NUCLEOTIDE SEQUENCE [LARGE SCALE GENOMIC DNA]</scope>
</reference>
<evidence type="ECO:0000313" key="1">
    <source>
        <dbReference type="EMBL" id="RKO83118.1"/>
    </source>
</evidence>
<name>A0A4P9VXV0_9FUNG</name>
<gene>
    <name evidence="1" type="ORF">BDK51DRAFT_28363</name>
</gene>
<evidence type="ECO:0000313" key="2">
    <source>
        <dbReference type="Proteomes" id="UP000269721"/>
    </source>
</evidence>
<sequence>TVWSGGDGVFEGGAHGGAVTIHGLRRAAAGVNVNVNVIRVDARKTFKVPEASRIGPNTRSISESEQSLRYGKIRPYAFEENFWKRKTIVDAVPHIHIEFGQYQQAAGLNLDLLERECYGPSRREVSDSPEASTLRPSRQAAISFPRSIEQSGEAGTIMEVATSLLPGNCRELRLFDTAVMIATIISIDQAASTYGVARVSCAGPRPNMGRFAASKLLSARGASLIHLRMREPGWRMGQKIRYLTSRLGKCEFFELKNLEPLGRFQNETSILFDGSIGMR</sequence>